<reference evidence="1 2" key="1">
    <citation type="submission" date="2018-06" db="EMBL/GenBank/DDBJ databases">
        <authorList>
            <consortium name="Pathogen Informatics"/>
            <person name="Doyle S."/>
        </authorList>
    </citation>
    <scope>NUCLEOTIDE SEQUENCE [LARGE SCALE GENOMIC DNA]</scope>
    <source>
        <strain evidence="1 2">NCTC11938</strain>
    </source>
</reference>
<evidence type="ECO:0000313" key="1">
    <source>
        <dbReference type="EMBL" id="SUC19060.1"/>
    </source>
</evidence>
<dbReference type="RefSeq" id="WP_004244649.1">
    <property type="nucleotide sequence ID" value="NZ_CP026044.1"/>
</dbReference>
<accession>A0A379FGA2</accession>
<gene>
    <name evidence="1" type="ORF">NCTC11938_01047</name>
</gene>
<protein>
    <submittedName>
        <fullName evidence="1">Uncharacterized protein</fullName>
    </submittedName>
</protein>
<dbReference type="Proteomes" id="UP000254191">
    <property type="component" value="Unassembled WGS sequence"/>
</dbReference>
<dbReference type="EMBL" id="UGTS01000004">
    <property type="protein sequence ID" value="SUC19060.1"/>
    <property type="molecule type" value="Genomic_DNA"/>
</dbReference>
<evidence type="ECO:0000313" key="2">
    <source>
        <dbReference type="Proteomes" id="UP000254191"/>
    </source>
</evidence>
<organism evidence="1 2">
    <name type="scientific">Proteus mirabilis</name>
    <dbReference type="NCBI Taxonomy" id="584"/>
    <lineage>
        <taxon>Bacteria</taxon>
        <taxon>Pseudomonadati</taxon>
        <taxon>Pseudomonadota</taxon>
        <taxon>Gammaproteobacteria</taxon>
        <taxon>Enterobacterales</taxon>
        <taxon>Morganellaceae</taxon>
        <taxon>Proteus</taxon>
    </lineage>
</organism>
<sequence>MKRYVVDTNRIIFTNVTDSKGVLLADGGHHGSRAGRHFHNKLISDVESANSKLEAKKIIGKHHREHMRLKGC</sequence>
<proteinExistence type="predicted"/>
<dbReference type="AlphaFoldDB" id="A0A379FGA2"/>
<name>A0A379FGA2_PROMI</name>